<gene>
    <name evidence="3" type="ORF">S06H3_20700</name>
</gene>
<proteinExistence type="inferred from homology"/>
<evidence type="ECO:0000259" key="2">
    <source>
        <dbReference type="Pfam" id="PF00884"/>
    </source>
</evidence>
<dbReference type="Gene3D" id="3.40.720.10">
    <property type="entry name" value="Alkaline Phosphatase, subunit A"/>
    <property type="match status" value="1"/>
</dbReference>
<reference evidence="3" key="1">
    <citation type="journal article" date="2014" name="Front. Microbiol.">
        <title>High frequency of phylogenetically diverse reductive dehalogenase-homologous genes in deep subseafloor sedimentary metagenomes.</title>
        <authorList>
            <person name="Kawai M."/>
            <person name="Futagami T."/>
            <person name="Toyoda A."/>
            <person name="Takaki Y."/>
            <person name="Nishi S."/>
            <person name="Hori S."/>
            <person name="Arai W."/>
            <person name="Tsubouchi T."/>
            <person name="Morono Y."/>
            <person name="Uchiyama I."/>
            <person name="Ito T."/>
            <person name="Fujiyama A."/>
            <person name="Inagaki F."/>
            <person name="Takami H."/>
        </authorList>
    </citation>
    <scope>NUCLEOTIDE SEQUENCE</scope>
    <source>
        <strain evidence="3">Expedition CK06-06</strain>
    </source>
</reference>
<feature type="domain" description="Sulfatase N-terminal" evidence="2">
    <location>
        <begin position="45"/>
        <end position="208"/>
    </location>
</feature>
<comment type="caution">
    <text evidence="3">The sequence shown here is derived from an EMBL/GenBank/DDBJ whole genome shotgun (WGS) entry which is preliminary data.</text>
</comment>
<dbReference type="InterPro" id="IPR000917">
    <property type="entry name" value="Sulfatase_N"/>
</dbReference>
<dbReference type="InterPro" id="IPR050738">
    <property type="entry name" value="Sulfatase"/>
</dbReference>
<name>X1L9Y3_9ZZZZ</name>
<comment type="similarity">
    <text evidence="1">Belongs to the sulfatase family.</text>
</comment>
<feature type="non-terminal residue" evidence="3">
    <location>
        <position position="215"/>
    </location>
</feature>
<dbReference type="InterPro" id="IPR017850">
    <property type="entry name" value="Alkaline_phosphatase_core_sf"/>
</dbReference>
<dbReference type="GO" id="GO:0004065">
    <property type="term" value="F:arylsulfatase activity"/>
    <property type="evidence" value="ECO:0007669"/>
    <property type="project" value="TreeGrafter"/>
</dbReference>
<dbReference type="Pfam" id="PF00884">
    <property type="entry name" value="Sulfatase"/>
    <property type="match status" value="1"/>
</dbReference>
<evidence type="ECO:0000256" key="1">
    <source>
        <dbReference type="ARBA" id="ARBA00008779"/>
    </source>
</evidence>
<dbReference type="SUPFAM" id="SSF53649">
    <property type="entry name" value="Alkaline phosphatase-like"/>
    <property type="match status" value="1"/>
</dbReference>
<dbReference type="AlphaFoldDB" id="X1L9Y3"/>
<sequence length="215" mass="24504">MNKGFDIFIEPTDPNAPDTWGDGVEHWKALGVEVDERFRAKPVGKRYVEENLDFIRKNKDKKFYLYNQFYETHTGSEHYLIESGRIKEGIYPENAYYDAKIKLADEEVIGSVIEALKEYGLYDNALIIITGDHGTNLRQQCWPLGDYIYEPLDVGDLANTHSSLYDVDLRVPFIIKAPNLPENAIGKIIEGQVRSVDITPTVLDLVGIPKEQIKP</sequence>
<dbReference type="PANTHER" id="PTHR42693">
    <property type="entry name" value="ARYLSULFATASE FAMILY MEMBER"/>
    <property type="match status" value="1"/>
</dbReference>
<evidence type="ECO:0000313" key="3">
    <source>
        <dbReference type="EMBL" id="GAI15883.1"/>
    </source>
</evidence>
<accession>X1L9Y3</accession>
<protein>
    <recommendedName>
        <fullName evidence="2">Sulfatase N-terminal domain-containing protein</fullName>
    </recommendedName>
</protein>
<dbReference type="PANTHER" id="PTHR42693:SF33">
    <property type="entry name" value="ARYLSULFATASE"/>
    <property type="match status" value="1"/>
</dbReference>
<dbReference type="EMBL" id="BARV01010756">
    <property type="protein sequence ID" value="GAI15883.1"/>
    <property type="molecule type" value="Genomic_DNA"/>
</dbReference>
<organism evidence="3">
    <name type="scientific">marine sediment metagenome</name>
    <dbReference type="NCBI Taxonomy" id="412755"/>
    <lineage>
        <taxon>unclassified sequences</taxon>
        <taxon>metagenomes</taxon>
        <taxon>ecological metagenomes</taxon>
    </lineage>
</organism>